<dbReference type="CDD" id="cd08071">
    <property type="entry name" value="MPN_DUF2466"/>
    <property type="match status" value="1"/>
</dbReference>
<evidence type="ECO:0000313" key="8">
    <source>
        <dbReference type="EMBL" id="KPQ12875.1"/>
    </source>
</evidence>
<dbReference type="InterPro" id="IPR010994">
    <property type="entry name" value="RuvA_2-like"/>
</dbReference>
<dbReference type="PROSITE" id="PS01302">
    <property type="entry name" value="UPF0758"/>
    <property type="match status" value="1"/>
</dbReference>
<proteinExistence type="inferred from homology"/>
<dbReference type="NCBIfam" id="TIGR00608">
    <property type="entry name" value="radc"/>
    <property type="match status" value="1"/>
</dbReference>
<keyword evidence="1" id="KW-0645">Protease</keyword>
<dbReference type="GO" id="GO:0006508">
    <property type="term" value="P:proteolysis"/>
    <property type="evidence" value="ECO:0007669"/>
    <property type="project" value="UniProtKB-KW"/>
</dbReference>
<keyword evidence="4" id="KW-0862">Zinc</keyword>
<dbReference type="InterPro" id="IPR020891">
    <property type="entry name" value="UPF0758_CS"/>
</dbReference>
<organism evidence="8 9">
    <name type="scientific">Algoriphagus marincola HL-49</name>
    <dbReference type="NCBI Taxonomy" id="1305737"/>
    <lineage>
        <taxon>Bacteria</taxon>
        <taxon>Pseudomonadati</taxon>
        <taxon>Bacteroidota</taxon>
        <taxon>Cytophagia</taxon>
        <taxon>Cytophagales</taxon>
        <taxon>Cyclobacteriaceae</taxon>
        <taxon>Algoriphagus</taxon>
    </lineage>
</organism>
<dbReference type="Gene3D" id="3.40.140.10">
    <property type="entry name" value="Cytidine Deaminase, domain 2"/>
    <property type="match status" value="1"/>
</dbReference>
<evidence type="ECO:0000259" key="7">
    <source>
        <dbReference type="PROSITE" id="PS50249"/>
    </source>
</evidence>
<comment type="similarity">
    <text evidence="6">Belongs to the UPF0758 family.</text>
</comment>
<feature type="domain" description="MPN" evidence="7">
    <location>
        <begin position="109"/>
        <end position="231"/>
    </location>
</feature>
<evidence type="ECO:0000256" key="4">
    <source>
        <dbReference type="ARBA" id="ARBA00022833"/>
    </source>
</evidence>
<evidence type="ECO:0000256" key="1">
    <source>
        <dbReference type="ARBA" id="ARBA00022670"/>
    </source>
</evidence>
<dbReference type="Pfam" id="PF20582">
    <property type="entry name" value="UPF0758_N"/>
    <property type="match status" value="1"/>
</dbReference>
<evidence type="ECO:0000256" key="6">
    <source>
        <dbReference type="RuleBase" id="RU003797"/>
    </source>
</evidence>
<dbReference type="EMBL" id="LJXT01000111">
    <property type="protein sequence ID" value="KPQ12875.1"/>
    <property type="molecule type" value="Genomic_DNA"/>
</dbReference>
<protein>
    <submittedName>
        <fullName evidence="8">DNA repair protein RadC</fullName>
    </submittedName>
</protein>
<dbReference type="Pfam" id="PF04002">
    <property type="entry name" value="RadC"/>
    <property type="match status" value="1"/>
</dbReference>
<dbReference type="STRING" id="1305737.GCA_000526355_00069"/>
<dbReference type="NCBIfam" id="NF000642">
    <property type="entry name" value="PRK00024.1"/>
    <property type="match status" value="1"/>
</dbReference>
<reference evidence="8 9" key="1">
    <citation type="submission" date="2015-09" db="EMBL/GenBank/DDBJ databases">
        <title>Identification and resolution of microdiversity through metagenomic sequencing of parallel consortia.</title>
        <authorList>
            <person name="Nelson W.C."/>
            <person name="Romine M.F."/>
            <person name="Lindemann S.R."/>
        </authorList>
    </citation>
    <scope>NUCLEOTIDE SEQUENCE [LARGE SCALE GENOMIC DNA]</scope>
    <source>
        <strain evidence="8">HL-49</strain>
    </source>
</reference>
<dbReference type="InterPro" id="IPR037518">
    <property type="entry name" value="MPN"/>
</dbReference>
<keyword evidence="3" id="KW-0378">Hydrolase</keyword>
<keyword evidence="5" id="KW-0482">Metalloprotease</keyword>
<dbReference type="OrthoDB" id="9804482at2"/>
<keyword evidence="2" id="KW-0479">Metal-binding</keyword>
<dbReference type="GO" id="GO:0008237">
    <property type="term" value="F:metallopeptidase activity"/>
    <property type="evidence" value="ECO:0007669"/>
    <property type="project" value="UniProtKB-KW"/>
</dbReference>
<evidence type="ECO:0000256" key="3">
    <source>
        <dbReference type="ARBA" id="ARBA00022801"/>
    </source>
</evidence>
<evidence type="ECO:0000256" key="2">
    <source>
        <dbReference type="ARBA" id="ARBA00022723"/>
    </source>
</evidence>
<dbReference type="Proteomes" id="UP000050421">
    <property type="component" value="Unassembled WGS sequence"/>
</dbReference>
<evidence type="ECO:0000256" key="5">
    <source>
        <dbReference type="ARBA" id="ARBA00023049"/>
    </source>
</evidence>
<dbReference type="InterPro" id="IPR025657">
    <property type="entry name" value="RadC_JAB"/>
</dbReference>
<dbReference type="InterPro" id="IPR046778">
    <property type="entry name" value="UPF0758_N"/>
</dbReference>
<dbReference type="SUPFAM" id="SSF102712">
    <property type="entry name" value="JAB1/MPN domain"/>
    <property type="match status" value="1"/>
</dbReference>
<comment type="caution">
    <text evidence="8">The sequence shown here is derived from an EMBL/GenBank/DDBJ whole genome shotgun (WGS) entry which is preliminary data.</text>
</comment>
<sequence length="231" mass="25679">MENFTSIKIAQLAEEDRPREKLLLKGKSALTDAELIAILIGSGTPSISAVDLSKHILSSVNHDLSALARLTIQDLKKFKGIGEAKAISIVSAMELGRRRKEIEPRKKFKITSSRDVYDLMKPELYDEIVEHFYLLLLTRSNQVIKKERISQGGTSGTVVDAKLVFKAALDHQAQSVILVHNHPSGSLSPSEQDRRLTKRLTEIGRAMDLPVLDHVIFTDSGYFSFADEGIL</sequence>
<evidence type="ECO:0000313" key="9">
    <source>
        <dbReference type="Proteomes" id="UP000050421"/>
    </source>
</evidence>
<dbReference type="PROSITE" id="PS50249">
    <property type="entry name" value="MPN"/>
    <property type="match status" value="1"/>
</dbReference>
<dbReference type="eggNOG" id="COG2003">
    <property type="taxonomic scope" value="Bacteria"/>
</dbReference>
<accession>A0A0P7Y620</accession>
<dbReference type="PATRIC" id="fig|1305737.6.peg.3657"/>
<dbReference type="AlphaFoldDB" id="A0A0P7Y620"/>
<dbReference type="PANTHER" id="PTHR30471">
    <property type="entry name" value="DNA REPAIR PROTEIN RADC"/>
    <property type="match status" value="1"/>
</dbReference>
<gene>
    <name evidence="8" type="primary">radC</name>
    <name evidence="8" type="ORF">HLUCCX10_14555</name>
</gene>
<dbReference type="SUPFAM" id="SSF47781">
    <property type="entry name" value="RuvA domain 2-like"/>
    <property type="match status" value="1"/>
</dbReference>
<dbReference type="PANTHER" id="PTHR30471:SF3">
    <property type="entry name" value="UPF0758 PROTEIN YEES-RELATED"/>
    <property type="match status" value="1"/>
</dbReference>
<dbReference type="InterPro" id="IPR001405">
    <property type="entry name" value="UPF0758"/>
</dbReference>
<name>A0A0P7Y620_9BACT</name>
<dbReference type="GO" id="GO:0046872">
    <property type="term" value="F:metal ion binding"/>
    <property type="evidence" value="ECO:0007669"/>
    <property type="project" value="UniProtKB-KW"/>
</dbReference>